<dbReference type="HOGENOM" id="CLU_015525_2_2_3"/>
<dbReference type="CDD" id="cd01335">
    <property type="entry name" value="Radical_SAM"/>
    <property type="match status" value="1"/>
</dbReference>
<dbReference type="PANTHER" id="PTHR43432:SF3">
    <property type="entry name" value="SLR0285 PROTEIN"/>
    <property type="match status" value="1"/>
</dbReference>
<proteinExistence type="predicted"/>
<keyword evidence="2" id="KW-0408">Iron</keyword>
<dbReference type="KEGG" id="oni:Osc7112_5965"/>
<dbReference type="Pfam" id="PF04055">
    <property type="entry name" value="Radical_SAM"/>
    <property type="match status" value="1"/>
</dbReference>
<evidence type="ECO:0000256" key="2">
    <source>
        <dbReference type="ARBA" id="ARBA00023004"/>
    </source>
</evidence>
<dbReference type="InterPro" id="IPR040086">
    <property type="entry name" value="MJ0683-like"/>
</dbReference>
<dbReference type="STRING" id="179408.Osc7112_5965"/>
<name>K9VRH3_9CYAN</name>
<dbReference type="GO" id="GO:0046872">
    <property type="term" value="F:metal ion binding"/>
    <property type="evidence" value="ECO:0007669"/>
    <property type="project" value="UniProtKB-KW"/>
</dbReference>
<dbReference type="AlphaFoldDB" id="K9VRH3"/>
<feature type="domain" description="Radical SAM core" evidence="4">
    <location>
        <begin position="51"/>
        <end position="227"/>
    </location>
</feature>
<dbReference type="SFLD" id="SFLDS00029">
    <property type="entry name" value="Radical_SAM"/>
    <property type="match status" value="1"/>
</dbReference>
<dbReference type="RefSeq" id="WP_015179360.1">
    <property type="nucleotide sequence ID" value="NC_019729.1"/>
</dbReference>
<dbReference type="EMBL" id="CP003614">
    <property type="protein sequence ID" value="AFZ10159.1"/>
    <property type="molecule type" value="Genomic_DNA"/>
</dbReference>
<evidence type="ECO:0000259" key="4">
    <source>
        <dbReference type="Pfam" id="PF04055"/>
    </source>
</evidence>
<keyword evidence="1" id="KW-0479">Metal-binding</keyword>
<dbReference type="OrthoDB" id="9785699at2"/>
<evidence type="ECO:0000313" key="6">
    <source>
        <dbReference type="Proteomes" id="UP000010478"/>
    </source>
</evidence>
<gene>
    <name evidence="5" type="ORF">Osc7112_5965</name>
</gene>
<dbReference type="GO" id="GO:0003824">
    <property type="term" value="F:catalytic activity"/>
    <property type="evidence" value="ECO:0007669"/>
    <property type="project" value="InterPro"/>
</dbReference>
<dbReference type="InterPro" id="IPR007197">
    <property type="entry name" value="rSAM"/>
</dbReference>
<reference evidence="5 6" key="1">
    <citation type="submission" date="2012-05" db="EMBL/GenBank/DDBJ databases">
        <title>Finished chromosome of genome of Oscillatoria sp. PCC 7112.</title>
        <authorList>
            <consortium name="US DOE Joint Genome Institute"/>
            <person name="Gugger M."/>
            <person name="Coursin T."/>
            <person name="Rippka R."/>
            <person name="Tandeau De Marsac N."/>
            <person name="Huntemann M."/>
            <person name="Wei C.-L."/>
            <person name="Han J."/>
            <person name="Detter J.C."/>
            <person name="Han C."/>
            <person name="Tapia R."/>
            <person name="Davenport K."/>
            <person name="Daligault H."/>
            <person name="Erkkila T."/>
            <person name="Gu W."/>
            <person name="Munk A.C.C."/>
            <person name="Teshima H."/>
            <person name="Xu Y."/>
            <person name="Chain P."/>
            <person name="Chen A."/>
            <person name="Krypides N."/>
            <person name="Mavromatis K."/>
            <person name="Markowitz V."/>
            <person name="Szeto E."/>
            <person name="Ivanova N."/>
            <person name="Mikhailova N."/>
            <person name="Ovchinnikova G."/>
            <person name="Pagani I."/>
            <person name="Pati A."/>
            <person name="Goodwin L."/>
            <person name="Peters L."/>
            <person name="Pitluck S."/>
            <person name="Woyke T."/>
            <person name="Kerfeld C."/>
        </authorList>
    </citation>
    <scope>NUCLEOTIDE SEQUENCE [LARGE SCALE GENOMIC DNA]</scope>
    <source>
        <strain evidence="5 6">PCC 7112</strain>
    </source>
</reference>
<sequence>MVKYQYEGYSAGKHTVLLRENFGSAKVYAQNAQSVLNKATGFISAYDFTLNPYRGCQYGCSYCYAAAFSPNSQMRQDWGNWVIIKQNAAELLNKELQRWYKKQPDRPPSIYMSSVTDPYQPIESKEQLTRHLLEVMIPYQPTLVIQTRSPMITRDIDILQQFQRLRINMSIPTGSEKVRKDFEPKSPSIPARLKAIAKLKYSFPYQENCEVRFSITVTPLLPTLPEDEANFISKLEVADRVVIQDFHASNDRSLIASTRSEALALKQKYAWWYNTEQQSYRKFKNKLKAMLPGVEIMEGKEGFGYE</sequence>
<dbReference type="PATRIC" id="fig|179408.3.peg.7438"/>
<dbReference type="SUPFAM" id="SSF102114">
    <property type="entry name" value="Radical SAM enzymes"/>
    <property type="match status" value="1"/>
</dbReference>
<dbReference type="InterPro" id="IPR058240">
    <property type="entry name" value="rSAM_sf"/>
</dbReference>
<keyword evidence="6" id="KW-1185">Reference proteome</keyword>
<protein>
    <submittedName>
        <fullName evidence="5">Radical SAM domain protein</fullName>
    </submittedName>
</protein>
<evidence type="ECO:0000313" key="5">
    <source>
        <dbReference type="EMBL" id="AFZ10159.1"/>
    </source>
</evidence>
<dbReference type="Proteomes" id="UP000010478">
    <property type="component" value="Chromosome"/>
</dbReference>
<dbReference type="GO" id="GO:0051536">
    <property type="term" value="F:iron-sulfur cluster binding"/>
    <property type="evidence" value="ECO:0007669"/>
    <property type="project" value="UniProtKB-KW"/>
</dbReference>
<evidence type="ECO:0000256" key="3">
    <source>
        <dbReference type="ARBA" id="ARBA00023014"/>
    </source>
</evidence>
<keyword evidence="3" id="KW-0411">Iron-sulfur</keyword>
<organism evidence="5 6">
    <name type="scientific">Phormidium nigroviride PCC 7112</name>
    <dbReference type="NCBI Taxonomy" id="179408"/>
    <lineage>
        <taxon>Bacteria</taxon>
        <taxon>Bacillati</taxon>
        <taxon>Cyanobacteriota</taxon>
        <taxon>Cyanophyceae</taxon>
        <taxon>Oscillatoriophycideae</taxon>
        <taxon>Oscillatoriales</taxon>
        <taxon>Oscillatoriaceae</taxon>
        <taxon>Phormidium</taxon>
    </lineage>
</organism>
<accession>K9VRH3</accession>
<dbReference type="SFLD" id="SFLDG01084">
    <property type="entry name" value="Uncharacterised_Radical_SAM_Su"/>
    <property type="match status" value="1"/>
</dbReference>
<evidence type="ECO:0000256" key="1">
    <source>
        <dbReference type="ARBA" id="ARBA00022723"/>
    </source>
</evidence>
<dbReference type="PANTHER" id="PTHR43432">
    <property type="entry name" value="SLR0285 PROTEIN"/>
    <property type="match status" value="1"/>
</dbReference>
<dbReference type="eggNOG" id="COG1533">
    <property type="taxonomic scope" value="Bacteria"/>
</dbReference>
<dbReference type="Gene3D" id="3.80.30.30">
    <property type="match status" value="1"/>
</dbReference>